<evidence type="ECO:0000256" key="8">
    <source>
        <dbReference type="ARBA" id="ARBA00022737"/>
    </source>
</evidence>
<dbReference type="PANTHER" id="PTHR21345:SF9">
    <property type="entry name" value="KIND DOMAIN-CONTAINING PROTEIN"/>
    <property type="match status" value="1"/>
</dbReference>
<dbReference type="GO" id="GO:0005938">
    <property type="term" value="C:cell cortex"/>
    <property type="evidence" value="ECO:0007669"/>
    <property type="project" value="TreeGrafter"/>
</dbReference>
<organism evidence="16 17">
    <name type="scientific">Aldrovandia affinis</name>
    <dbReference type="NCBI Taxonomy" id="143900"/>
    <lineage>
        <taxon>Eukaryota</taxon>
        <taxon>Metazoa</taxon>
        <taxon>Chordata</taxon>
        <taxon>Craniata</taxon>
        <taxon>Vertebrata</taxon>
        <taxon>Euteleostomi</taxon>
        <taxon>Actinopterygii</taxon>
        <taxon>Neopterygii</taxon>
        <taxon>Teleostei</taxon>
        <taxon>Notacanthiformes</taxon>
        <taxon>Halosauridae</taxon>
        <taxon>Aldrovandia</taxon>
    </lineage>
</organism>
<evidence type="ECO:0000256" key="1">
    <source>
        <dbReference type="ARBA" id="ARBA00004180"/>
    </source>
</evidence>
<dbReference type="EMBL" id="JAINUG010000036">
    <property type="protein sequence ID" value="KAJ8408055.1"/>
    <property type="molecule type" value="Genomic_DNA"/>
</dbReference>
<dbReference type="GO" id="GO:0030659">
    <property type="term" value="C:cytoplasmic vesicle membrane"/>
    <property type="evidence" value="ECO:0007669"/>
    <property type="project" value="UniProtKB-SubCell"/>
</dbReference>
<keyword evidence="12" id="KW-0206">Cytoskeleton</keyword>
<evidence type="ECO:0000259" key="15">
    <source>
        <dbReference type="PROSITE" id="PS51377"/>
    </source>
</evidence>
<keyword evidence="7" id="KW-0963">Cytoplasm</keyword>
<keyword evidence="5" id="KW-0813">Transport</keyword>
<feature type="domain" description="KIND" evidence="15">
    <location>
        <begin position="11"/>
        <end position="183"/>
    </location>
</feature>
<comment type="caution">
    <text evidence="16">The sequence shown here is derived from an EMBL/GenBank/DDBJ whole genome shotgun (WGS) entry which is preliminary data.</text>
</comment>
<dbReference type="SMART" id="SM00750">
    <property type="entry name" value="KIND"/>
    <property type="match status" value="1"/>
</dbReference>
<feature type="region of interest" description="Disordered" evidence="14">
    <location>
        <begin position="419"/>
        <end position="443"/>
    </location>
</feature>
<evidence type="ECO:0000256" key="10">
    <source>
        <dbReference type="ARBA" id="ARBA00023136"/>
    </source>
</evidence>
<dbReference type="GO" id="GO:0045010">
    <property type="term" value="P:actin nucleation"/>
    <property type="evidence" value="ECO:0007669"/>
    <property type="project" value="InterPro"/>
</dbReference>
<comment type="subcellular location">
    <subcellularLocation>
        <location evidence="3">Cell membrane</location>
        <topology evidence="3">Peripheral membrane protein</topology>
        <orientation evidence="3">Cytoplasmic side</orientation>
    </subcellularLocation>
    <subcellularLocation>
        <location evidence="2">Cytoplasm</location>
        <location evidence="2">Cytoskeleton</location>
    </subcellularLocation>
    <subcellularLocation>
        <location evidence="1">Cytoplasmic vesicle membrane</location>
        <topology evidence="1">Peripheral membrane protein</topology>
        <orientation evidence="1">Cytoplasmic side</orientation>
    </subcellularLocation>
</comment>
<keyword evidence="13" id="KW-0968">Cytoplasmic vesicle</keyword>
<reference evidence="16" key="1">
    <citation type="journal article" date="2023" name="Science">
        <title>Genome structures resolve the early diversification of teleost fishes.</title>
        <authorList>
            <person name="Parey E."/>
            <person name="Louis A."/>
            <person name="Montfort J."/>
            <person name="Bouchez O."/>
            <person name="Roques C."/>
            <person name="Iampietro C."/>
            <person name="Lluch J."/>
            <person name="Castinel A."/>
            <person name="Donnadieu C."/>
            <person name="Desvignes T."/>
            <person name="Floi Bucao C."/>
            <person name="Jouanno E."/>
            <person name="Wen M."/>
            <person name="Mejri S."/>
            <person name="Dirks R."/>
            <person name="Jansen H."/>
            <person name="Henkel C."/>
            <person name="Chen W.J."/>
            <person name="Zahm M."/>
            <person name="Cabau C."/>
            <person name="Klopp C."/>
            <person name="Thompson A.W."/>
            <person name="Robinson-Rechavi M."/>
            <person name="Braasch I."/>
            <person name="Lecointre G."/>
            <person name="Bobe J."/>
            <person name="Postlethwait J.H."/>
            <person name="Berthelot C."/>
            <person name="Roest Crollius H."/>
            <person name="Guiguen Y."/>
        </authorList>
    </citation>
    <scope>NUCLEOTIDE SEQUENCE</scope>
    <source>
        <strain evidence="16">NC1722</strain>
    </source>
</reference>
<evidence type="ECO:0000256" key="12">
    <source>
        <dbReference type="ARBA" id="ARBA00023212"/>
    </source>
</evidence>
<gene>
    <name evidence="16" type="ORF">AAFF_G00262830</name>
</gene>
<dbReference type="GO" id="GO:0040038">
    <property type="term" value="P:polar body extrusion after meiotic divisions"/>
    <property type="evidence" value="ECO:0007669"/>
    <property type="project" value="TreeGrafter"/>
</dbReference>
<dbReference type="GO" id="GO:0036089">
    <property type="term" value="P:cleavage furrow formation"/>
    <property type="evidence" value="ECO:0007669"/>
    <property type="project" value="TreeGrafter"/>
</dbReference>
<dbReference type="Pfam" id="PF16474">
    <property type="entry name" value="KIND"/>
    <property type="match status" value="2"/>
</dbReference>
<sequence length="515" mass="59045">MEYLMYVPAQISLLKILELQHQPVSEEQAWALCYQLCTLYVDQHLGRGEPHIASNLLQLPQGPNNILLMNDGNVCLRMDGCSTDYFAFETEDKTVDYLGRLIYFCLDWSLDSGVERQLNETLELLVCQMTKVNLGQSMEESFQPVCTLSEVIQICKNRLYDPAQAAGHYRAVCSTLLTEMVELCRYFHNVQRNKDALQKLPIEPETRFFSQHATHGVFAWKHLAEEFSRGVALRPQRERLNVSAPLPVEYSPFEELLDDIKLRRYKLRKVQTVGKRYRWSDHHTALLEYICSRPKLKPASERKLKTWPKEEASLHELLMEEIRTADQTKLLSSMRFASKVSADDGSSSLNTVTPISEDPSPEDPILLLNSISAPDLQEAEPEVESDEKPCEERISQQAINTADAELSFLPALSSSPLDPFCGRSRRKSRSRSLSSHLDIPKPERTCSKVRGPVTIADVIKWRQMEMRVFETISCDRHRNWRICSSCSKRSLYFTWNNCCFLLQQVNSSLCNAHSS</sequence>
<evidence type="ECO:0000256" key="3">
    <source>
        <dbReference type="ARBA" id="ARBA00004413"/>
    </source>
</evidence>
<dbReference type="InterPro" id="IPR011019">
    <property type="entry name" value="KIND_dom"/>
</dbReference>
<dbReference type="GO" id="GO:0008017">
    <property type="term" value="F:microtubule binding"/>
    <property type="evidence" value="ECO:0007669"/>
    <property type="project" value="TreeGrafter"/>
</dbReference>
<dbReference type="GO" id="GO:0048193">
    <property type="term" value="P:Golgi vesicle transport"/>
    <property type="evidence" value="ECO:0007669"/>
    <property type="project" value="TreeGrafter"/>
</dbReference>
<evidence type="ECO:0000256" key="14">
    <source>
        <dbReference type="SAM" id="MobiDB-lite"/>
    </source>
</evidence>
<dbReference type="GO" id="GO:0051639">
    <property type="term" value="P:actin filament network formation"/>
    <property type="evidence" value="ECO:0007669"/>
    <property type="project" value="TreeGrafter"/>
</dbReference>
<feature type="compositionally biased region" description="Polar residues" evidence="14">
    <location>
        <begin position="344"/>
        <end position="354"/>
    </location>
</feature>
<evidence type="ECO:0000256" key="2">
    <source>
        <dbReference type="ARBA" id="ARBA00004245"/>
    </source>
</evidence>
<evidence type="ECO:0000256" key="6">
    <source>
        <dbReference type="ARBA" id="ARBA00022475"/>
    </source>
</evidence>
<dbReference type="GO" id="GO:0051295">
    <property type="term" value="P:establishment of meiotic spindle localization"/>
    <property type="evidence" value="ECO:0007669"/>
    <property type="project" value="TreeGrafter"/>
</dbReference>
<protein>
    <recommendedName>
        <fullName evidence="15">KIND domain-containing protein</fullName>
    </recommendedName>
</protein>
<evidence type="ECO:0000313" key="17">
    <source>
        <dbReference type="Proteomes" id="UP001221898"/>
    </source>
</evidence>
<dbReference type="GO" id="GO:0003779">
    <property type="term" value="F:actin binding"/>
    <property type="evidence" value="ECO:0007669"/>
    <property type="project" value="UniProtKB-KW"/>
</dbReference>
<evidence type="ECO:0000256" key="13">
    <source>
        <dbReference type="ARBA" id="ARBA00023329"/>
    </source>
</evidence>
<name>A0AAD7ST03_9TELE</name>
<evidence type="ECO:0000256" key="5">
    <source>
        <dbReference type="ARBA" id="ARBA00022448"/>
    </source>
</evidence>
<accession>A0AAD7ST03</accession>
<dbReference type="Gene3D" id="1.10.510.10">
    <property type="entry name" value="Transferase(Phosphotransferase) domain 1"/>
    <property type="match status" value="1"/>
</dbReference>
<proteinExistence type="inferred from homology"/>
<evidence type="ECO:0000256" key="4">
    <source>
        <dbReference type="ARBA" id="ARBA00010956"/>
    </source>
</evidence>
<keyword evidence="8" id="KW-0677">Repeat</keyword>
<keyword evidence="10" id="KW-0472">Membrane</keyword>
<dbReference type="AlphaFoldDB" id="A0AAD7ST03"/>
<dbReference type="Proteomes" id="UP001221898">
    <property type="component" value="Unassembled WGS sequence"/>
</dbReference>
<evidence type="ECO:0000313" key="16">
    <source>
        <dbReference type="EMBL" id="KAJ8408055.1"/>
    </source>
</evidence>
<evidence type="ECO:0000256" key="11">
    <source>
        <dbReference type="ARBA" id="ARBA00023203"/>
    </source>
</evidence>
<keyword evidence="11" id="KW-0009">Actin-binding</keyword>
<dbReference type="GO" id="GO:0005856">
    <property type="term" value="C:cytoskeleton"/>
    <property type="evidence" value="ECO:0007669"/>
    <property type="project" value="UniProtKB-SubCell"/>
</dbReference>
<keyword evidence="6" id="KW-1003">Cell membrane</keyword>
<keyword evidence="17" id="KW-1185">Reference proteome</keyword>
<evidence type="ECO:0000256" key="9">
    <source>
        <dbReference type="ARBA" id="ARBA00022927"/>
    </source>
</evidence>
<evidence type="ECO:0000256" key="7">
    <source>
        <dbReference type="ARBA" id="ARBA00022490"/>
    </source>
</evidence>
<dbReference type="PANTHER" id="PTHR21345">
    <property type="entry name" value="SPIRE"/>
    <property type="match status" value="1"/>
</dbReference>
<dbReference type="GO" id="GO:0030041">
    <property type="term" value="P:actin filament polymerization"/>
    <property type="evidence" value="ECO:0007669"/>
    <property type="project" value="TreeGrafter"/>
</dbReference>
<feature type="region of interest" description="Disordered" evidence="14">
    <location>
        <begin position="342"/>
        <end position="363"/>
    </location>
</feature>
<dbReference type="InterPro" id="IPR029901">
    <property type="entry name" value="Spire"/>
</dbReference>
<dbReference type="GO" id="GO:0015031">
    <property type="term" value="P:protein transport"/>
    <property type="evidence" value="ECO:0007669"/>
    <property type="project" value="UniProtKB-KW"/>
</dbReference>
<dbReference type="PROSITE" id="PS51377">
    <property type="entry name" value="KIND"/>
    <property type="match status" value="1"/>
</dbReference>
<keyword evidence="9" id="KW-0653">Protein transport</keyword>
<dbReference type="GO" id="GO:0005886">
    <property type="term" value="C:plasma membrane"/>
    <property type="evidence" value="ECO:0007669"/>
    <property type="project" value="UniProtKB-SubCell"/>
</dbReference>
<comment type="similarity">
    <text evidence="4">Belongs to the spire family.</text>
</comment>